<evidence type="ECO:0000313" key="8">
    <source>
        <dbReference type="EMBL" id="OGE40953.1"/>
    </source>
</evidence>
<dbReference type="EMBL" id="MFDD01000003">
    <property type="protein sequence ID" value="OGE40953.1"/>
    <property type="molecule type" value="Genomic_DNA"/>
</dbReference>
<feature type="transmembrane region" description="Helical" evidence="6">
    <location>
        <begin position="6"/>
        <end position="25"/>
    </location>
</feature>
<feature type="domain" description="EamA" evidence="7">
    <location>
        <begin position="1"/>
        <end position="135"/>
    </location>
</feature>
<feature type="transmembrane region" description="Helical" evidence="6">
    <location>
        <begin position="237"/>
        <end position="260"/>
    </location>
</feature>
<dbReference type="GO" id="GO:0016020">
    <property type="term" value="C:membrane"/>
    <property type="evidence" value="ECO:0007669"/>
    <property type="project" value="UniProtKB-SubCell"/>
</dbReference>
<dbReference type="InterPro" id="IPR037185">
    <property type="entry name" value="EmrE-like"/>
</dbReference>
<feature type="transmembrane region" description="Helical" evidence="6">
    <location>
        <begin position="208"/>
        <end position="225"/>
    </location>
</feature>
<comment type="subcellular location">
    <subcellularLocation>
        <location evidence="1">Membrane</location>
        <topology evidence="1">Multi-pass membrane protein</topology>
    </subcellularLocation>
</comment>
<feature type="domain" description="EamA" evidence="7">
    <location>
        <begin position="150"/>
        <end position="281"/>
    </location>
</feature>
<feature type="transmembrane region" description="Helical" evidence="6">
    <location>
        <begin position="93"/>
        <end position="113"/>
    </location>
</feature>
<dbReference type="Pfam" id="PF00892">
    <property type="entry name" value="EamA"/>
    <property type="match status" value="2"/>
</dbReference>
<dbReference type="PANTHER" id="PTHR32322:SF2">
    <property type="entry name" value="EAMA DOMAIN-CONTAINING PROTEIN"/>
    <property type="match status" value="1"/>
</dbReference>
<name>A0A1F5KJ34_9BACT</name>
<comment type="caution">
    <text evidence="8">The sequence shown here is derived from an EMBL/GenBank/DDBJ whole genome shotgun (WGS) entry which is preliminary data.</text>
</comment>
<evidence type="ECO:0000256" key="6">
    <source>
        <dbReference type="SAM" id="Phobius"/>
    </source>
</evidence>
<dbReference type="InterPro" id="IPR000620">
    <property type="entry name" value="EamA_dom"/>
</dbReference>
<feature type="transmembrane region" description="Helical" evidence="6">
    <location>
        <begin position="119"/>
        <end position="139"/>
    </location>
</feature>
<feature type="transmembrane region" description="Helical" evidence="6">
    <location>
        <begin position="34"/>
        <end position="56"/>
    </location>
</feature>
<dbReference type="Proteomes" id="UP000177328">
    <property type="component" value="Unassembled WGS sequence"/>
</dbReference>
<comment type="similarity">
    <text evidence="2">Belongs to the EamA transporter family.</text>
</comment>
<evidence type="ECO:0000256" key="2">
    <source>
        <dbReference type="ARBA" id="ARBA00007362"/>
    </source>
</evidence>
<keyword evidence="5 6" id="KW-0472">Membrane</keyword>
<proteinExistence type="inferred from homology"/>
<dbReference type="SUPFAM" id="SSF103481">
    <property type="entry name" value="Multidrug resistance efflux transporter EmrE"/>
    <property type="match status" value="2"/>
</dbReference>
<feature type="transmembrane region" description="Helical" evidence="6">
    <location>
        <begin position="62"/>
        <end position="81"/>
    </location>
</feature>
<feature type="transmembrane region" description="Helical" evidence="6">
    <location>
        <begin position="180"/>
        <end position="196"/>
    </location>
</feature>
<evidence type="ECO:0000256" key="5">
    <source>
        <dbReference type="ARBA" id="ARBA00023136"/>
    </source>
</evidence>
<organism evidence="8 9">
    <name type="scientific">Candidatus Daviesbacteria bacterium RIFCSPHIGHO2_02_FULL_43_12</name>
    <dbReference type="NCBI Taxonomy" id="1797776"/>
    <lineage>
        <taxon>Bacteria</taxon>
        <taxon>Candidatus Daviesiibacteriota</taxon>
    </lineage>
</organism>
<protein>
    <recommendedName>
        <fullName evidence="7">EamA domain-containing protein</fullName>
    </recommendedName>
</protein>
<reference evidence="8 9" key="1">
    <citation type="journal article" date="2016" name="Nat. Commun.">
        <title>Thousands of microbial genomes shed light on interconnected biogeochemical processes in an aquifer system.</title>
        <authorList>
            <person name="Anantharaman K."/>
            <person name="Brown C.T."/>
            <person name="Hug L.A."/>
            <person name="Sharon I."/>
            <person name="Castelle C.J."/>
            <person name="Probst A.J."/>
            <person name="Thomas B.C."/>
            <person name="Singh A."/>
            <person name="Wilkins M.J."/>
            <person name="Karaoz U."/>
            <person name="Brodie E.L."/>
            <person name="Williams K.H."/>
            <person name="Hubbard S.S."/>
            <person name="Banfield J.F."/>
        </authorList>
    </citation>
    <scope>NUCLEOTIDE SEQUENCE [LARGE SCALE GENOMIC DNA]</scope>
</reference>
<keyword evidence="4 6" id="KW-1133">Transmembrane helix</keyword>
<dbReference type="InterPro" id="IPR050638">
    <property type="entry name" value="AA-Vitamin_Transporters"/>
</dbReference>
<evidence type="ECO:0000256" key="3">
    <source>
        <dbReference type="ARBA" id="ARBA00022692"/>
    </source>
</evidence>
<gene>
    <name evidence="8" type="ORF">A3D25_02855</name>
</gene>
<sequence length="287" mass="30968">MIGIIFALISYVGWAVGDILGTFAVRKLGTLSSAFWITFLGLLLFLPLALGNLASLSGYTPSLLLMNMILGFIFIIAYLLFVEGFRIGNPALVGTVGASFPMFTLLTSVLFLHESISPLQIVLSMVIFIGIILSTLDLAALIKGARQVDKGALFCLIGAIIFGIYYALSKQLVTQVGWLWPYYFSLAFSPLILLVARLKGEKLLSPSAHGAFIPLIFGCLVLRVADVSFNYGLSQGFTSVVAPIAGSYPTLFVILAFLIFKDPIRKQQILGIIVTLIGVVSLAFLST</sequence>
<dbReference type="PANTHER" id="PTHR32322">
    <property type="entry name" value="INNER MEMBRANE TRANSPORTER"/>
    <property type="match status" value="1"/>
</dbReference>
<evidence type="ECO:0000256" key="1">
    <source>
        <dbReference type="ARBA" id="ARBA00004141"/>
    </source>
</evidence>
<keyword evidence="3 6" id="KW-0812">Transmembrane</keyword>
<feature type="transmembrane region" description="Helical" evidence="6">
    <location>
        <begin position="269"/>
        <end position="286"/>
    </location>
</feature>
<accession>A0A1F5KJ34</accession>
<evidence type="ECO:0000259" key="7">
    <source>
        <dbReference type="Pfam" id="PF00892"/>
    </source>
</evidence>
<evidence type="ECO:0000313" key="9">
    <source>
        <dbReference type="Proteomes" id="UP000177328"/>
    </source>
</evidence>
<dbReference type="AlphaFoldDB" id="A0A1F5KJ34"/>
<feature type="transmembrane region" description="Helical" evidence="6">
    <location>
        <begin position="151"/>
        <end position="168"/>
    </location>
</feature>
<evidence type="ECO:0000256" key="4">
    <source>
        <dbReference type="ARBA" id="ARBA00022989"/>
    </source>
</evidence>